<reference evidence="2 3" key="1">
    <citation type="submission" date="2017-01" db="EMBL/GenBank/DDBJ databases">
        <authorList>
            <person name="Cao J.-M."/>
        </authorList>
    </citation>
    <scope>NUCLEOTIDE SEQUENCE [LARGE SCALE GENOMIC DNA]</scope>
    <source>
        <strain evidence="2 3">888-76</strain>
        <plasmid evidence="2 3">p888-76-1</plasmid>
    </source>
</reference>
<feature type="transmembrane region" description="Helical" evidence="1">
    <location>
        <begin position="9"/>
        <end position="28"/>
    </location>
</feature>
<keyword evidence="2" id="KW-0614">Plasmid</keyword>
<keyword evidence="3" id="KW-1185">Reference proteome</keyword>
<sequence>MNKSALNNVISACFFLLLISAWTTWLMLHYGADVLQWIMANSTLFSRTLALSTSQPDWAWTSQLNLVCWLLIFTTGGLLASLLTSLALRTISDVLTLLARPLVTWSRRV</sequence>
<gene>
    <name evidence="2" type="ORF">BWI95_22195</name>
</gene>
<accession>A0A830Z697</accession>
<keyword evidence="1" id="KW-1133">Transmembrane helix</keyword>
<dbReference type="AlphaFoldDB" id="A0A830Z697"/>
<keyword evidence="1" id="KW-0472">Membrane</keyword>
<proteinExistence type="predicted"/>
<evidence type="ECO:0000256" key="1">
    <source>
        <dbReference type="SAM" id="Phobius"/>
    </source>
</evidence>
<protein>
    <submittedName>
        <fullName evidence="2">Uncharacterized protein</fullName>
    </submittedName>
</protein>
<evidence type="ECO:0000313" key="2">
    <source>
        <dbReference type="EMBL" id="APZ07765.1"/>
    </source>
</evidence>
<feature type="transmembrane region" description="Helical" evidence="1">
    <location>
        <begin position="64"/>
        <end position="88"/>
    </location>
</feature>
<dbReference type="Proteomes" id="UP000187148">
    <property type="component" value="Plasmid p888-76-1"/>
</dbReference>
<evidence type="ECO:0000313" key="3">
    <source>
        <dbReference type="Proteomes" id="UP000187148"/>
    </source>
</evidence>
<name>A0A830Z697_9ENTR</name>
<dbReference type="KEGG" id="kco:BWI95_22195"/>
<geneLocation type="plasmid" evidence="2 3">
    <name>p888-76-1</name>
</geneLocation>
<keyword evidence="1" id="KW-0812">Transmembrane</keyword>
<dbReference type="EMBL" id="CP019446">
    <property type="protein sequence ID" value="APZ07765.1"/>
    <property type="molecule type" value="Genomic_DNA"/>
</dbReference>
<organism evidence="2 3">
    <name type="scientific">Kosakonia cowanii JCM 10956 = DSM 18146</name>
    <dbReference type="NCBI Taxonomy" id="1300165"/>
    <lineage>
        <taxon>Bacteria</taxon>
        <taxon>Pseudomonadati</taxon>
        <taxon>Pseudomonadota</taxon>
        <taxon>Gammaproteobacteria</taxon>
        <taxon>Enterobacterales</taxon>
        <taxon>Enterobacteriaceae</taxon>
        <taxon>Kosakonia</taxon>
    </lineage>
</organism>